<gene>
    <name evidence="13" type="ORF">BDW47DRAFT_116945</name>
</gene>
<keyword evidence="4" id="KW-0964">Secreted</keyword>
<comment type="similarity">
    <text evidence="3 11">Belongs to the glycosyl hydrolase 75 family.</text>
</comment>
<keyword evidence="9 11" id="KW-0624">Polysaccharide degradation</keyword>
<reference evidence="13 14" key="1">
    <citation type="submission" date="2017-12" db="EMBL/GenBank/DDBJ databases">
        <authorList>
            <consortium name="DOE Joint Genome Institute"/>
            <person name="Haridas S."/>
            <person name="Kjaerbolling I."/>
            <person name="Vesth T.C."/>
            <person name="Frisvad J.C."/>
            <person name="Nybo J.L."/>
            <person name="Theobald S."/>
            <person name="Kuo A."/>
            <person name="Bowyer P."/>
            <person name="Matsuda Y."/>
            <person name="Mondo S."/>
            <person name="Lyhne E.K."/>
            <person name="Kogle M.E."/>
            <person name="Clum A."/>
            <person name="Lipzen A."/>
            <person name="Salamov A."/>
            <person name="Ngan C.Y."/>
            <person name="Daum C."/>
            <person name="Chiniquy J."/>
            <person name="Barry K."/>
            <person name="LaButti K."/>
            <person name="Simmons B.A."/>
            <person name="Magnuson J.K."/>
            <person name="Mortensen U.H."/>
            <person name="Larsen T.O."/>
            <person name="Grigoriev I.V."/>
            <person name="Baker S.E."/>
            <person name="Andersen M.R."/>
            <person name="Nordberg H.P."/>
            <person name="Cantor M.N."/>
            <person name="Hua S.X."/>
        </authorList>
    </citation>
    <scope>NUCLEOTIDE SEQUENCE [LARGE SCALE GENOMIC DNA]</scope>
    <source>
        <strain evidence="13 14">CBS 102.13</strain>
    </source>
</reference>
<dbReference type="OrthoDB" id="4756206at2759"/>
<feature type="compositionally biased region" description="Low complexity" evidence="12">
    <location>
        <begin position="251"/>
        <end position="265"/>
    </location>
</feature>
<dbReference type="Proteomes" id="UP000234585">
    <property type="component" value="Unassembled WGS sequence"/>
</dbReference>
<evidence type="ECO:0000256" key="3">
    <source>
        <dbReference type="ARBA" id="ARBA00007799"/>
    </source>
</evidence>
<dbReference type="GO" id="GO:0016977">
    <property type="term" value="F:chitosanase activity"/>
    <property type="evidence" value="ECO:0007669"/>
    <property type="project" value="UniProtKB-EC"/>
</dbReference>
<evidence type="ECO:0000313" key="14">
    <source>
        <dbReference type="Proteomes" id="UP000234585"/>
    </source>
</evidence>
<dbReference type="GeneID" id="36522165"/>
<dbReference type="AlphaFoldDB" id="A0A2I2FEM9"/>
<accession>A0A2I2FEM9</accession>
<feature type="region of interest" description="Disordered" evidence="12">
    <location>
        <begin position="247"/>
        <end position="299"/>
    </location>
</feature>
<keyword evidence="14" id="KW-1185">Reference proteome</keyword>
<keyword evidence="5 11" id="KW-0732">Signal</keyword>
<evidence type="ECO:0000256" key="12">
    <source>
        <dbReference type="SAM" id="MobiDB-lite"/>
    </source>
</evidence>
<evidence type="ECO:0000256" key="6">
    <source>
        <dbReference type="ARBA" id="ARBA00022801"/>
    </source>
</evidence>
<evidence type="ECO:0000256" key="10">
    <source>
        <dbReference type="ARBA" id="ARBA00029386"/>
    </source>
</evidence>
<evidence type="ECO:0000256" key="11">
    <source>
        <dbReference type="RuleBase" id="RU361208"/>
    </source>
</evidence>
<comment type="subcellular location">
    <subcellularLocation>
        <location evidence="2 11">Secreted</location>
    </subcellularLocation>
</comment>
<evidence type="ECO:0000256" key="7">
    <source>
        <dbReference type="ARBA" id="ARBA00023277"/>
    </source>
</evidence>
<dbReference type="Pfam" id="PF07335">
    <property type="entry name" value="Glyco_hydro_75"/>
    <property type="match status" value="1"/>
</dbReference>
<dbReference type="GO" id="GO:0005576">
    <property type="term" value="C:extracellular region"/>
    <property type="evidence" value="ECO:0007669"/>
    <property type="project" value="UniProtKB-SubCell"/>
</dbReference>
<evidence type="ECO:0000256" key="2">
    <source>
        <dbReference type="ARBA" id="ARBA00004613"/>
    </source>
</evidence>
<dbReference type="PANTHER" id="PTHR42061:SF6">
    <property type="entry name" value="ENDO-CHITOSANASE"/>
    <property type="match status" value="1"/>
</dbReference>
<dbReference type="EMBL" id="KZ559132">
    <property type="protein sequence ID" value="PLB39049.1"/>
    <property type="molecule type" value="Genomic_DNA"/>
</dbReference>
<dbReference type="InterPro" id="IPR009939">
    <property type="entry name" value="Chitosanase_fungal"/>
</dbReference>
<evidence type="ECO:0000256" key="5">
    <source>
        <dbReference type="ARBA" id="ARBA00022729"/>
    </source>
</evidence>
<evidence type="ECO:0000256" key="4">
    <source>
        <dbReference type="ARBA" id="ARBA00022525"/>
    </source>
</evidence>
<evidence type="ECO:0000313" key="13">
    <source>
        <dbReference type="EMBL" id="PLB39049.1"/>
    </source>
</evidence>
<evidence type="ECO:0000256" key="8">
    <source>
        <dbReference type="ARBA" id="ARBA00023295"/>
    </source>
</evidence>
<dbReference type="GO" id="GO:0000272">
    <property type="term" value="P:polysaccharide catabolic process"/>
    <property type="evidence" value="ECO:0007669"/>
    <property type="project" value="UniProtKB-KW"/>
</dbReference>
<keyword evidence="7" id="KW-0119">Carbohydrate metabolism</keyword>
<dbReference type="EC" id="3.2.1.132" evidence="11"/>
<comment type="function">
    <text evidence="10">Chitosanase catalyzing the endo-type cleavage of chitosan, the deacylated form of chitin. Chitosanase may be crucial in the degradation of the deacetylated portion of chitin in the fungal cell wall. Chitoolisaccharides produced by the hydrolysis of partially N-acetylated chitosan are known to have many biological activities, including antibacterial activity, immune-enhancing effects, and elicitor activity.</text>
</comment>
<evidence type="ECO:0000256" key="1">
    <source>
        <dbReference type="ARBA" id="ARBA00000405"/>
    </source>
</evidence>
<proteinExistence type="inferred from homology"/>
<evidence type="ECO:0000256" key="9">
    <source>
        <dbReference type="ARBA" id="ARBA00023326"/>
    </source>
</evidence>
<organism evidence="13 14">
    <name type="scientific">Aspergillus candidus</name>
    <dbReference type="NCBI Taxonomy" id="41067"/>
    <lineage>
        <taxon>Eukaryota</taxon>
        <taxon>Fungi</taxon>
        <taxon>Dikarya</taxon>
        <taxon>Ascomycota</taxon>
        <taxon>Pezizomycotina</taxon>
        <taxon>Eurotiomycetes</taxon>
        <taxon>Eurotiomycetidae</taxon>
        <taxon>Eurotiales</taxon>
        <taxon>Aspergillaceae</taxon>
        <taxon>Aspergillus</taxon>
        <taxon>Aspergillus subgen. Circumdati</taxon>
    </lineage>
</organism>
<name>A0A2I2FEM9_ASPCN</name>
<feature type="signal peptide" evidence="11">
    <location>
        <begin position="1"/>
        <end position="23"/>
    </location>
</feature>
<feature type="chain" id="PRO_5013988716" description="Endo-chitosanase" evidence="11">
    <location>
        <begin position="24"/>
        <end position="299"/>
    </location>
</feature>
<feature type="compositionally biased region" description="Basic residues" evidence="12">
    <location>
        <begin position="290"/>
        <end position="299"/>
    </location>
</feature>
<keyword evidence="8 11" id="KW-0326">Glycosidase</keyword>
<protein>
    <recommendedName>
        <fullName evidence="11">Endo-chitosanase</fullName>
        <ecNumber evidence="11">3.2.1.132</ecNumber>
    </recommendedName>
</protein>
<sequence>MKFNQNTAALPLAGLLFAPFTLAAREVPPNLKEFYNKVQSAGDCKGENLLGGGFYDDDKKDPSFGYCNKFMENKGFYLKGPGNKFANMDIDCDGQEKDAKDRCGGDDDTQYETRYKEEVQKMGIPDLDTYIHPYVVLGNERKDGKATFLPEKEGIEPLSVVAVVCNDRLVYGVWGDTNGDDGDPLVGEASLAMADMCFGEKYSADSGYSEQDVLYIAFSGEEAVPGKNAAWDAKSYEEFEQSLQDLGDTLFSGSSNNSNGDFSSGSGSGNKVCSANKSKRSGARAEKLARRQKASQRRA</sequence>
<dbReference type="STRING" id="41067.A0A2I2FEM9"/>
<dbReference type="RefSeq" id="XP_024673061.1">
    <property type="nucleotide sequence ID" value="XM_024815005.1"/>
</dbReference>
<keyword evidence="6 11" id="KW-0378">Hydrolase</keyword>
<dbReference type="PANTHER" id="PTHR42061">
    <property type="entry name" value="ENDO-CHITOSANASE"/>
    <property type="match status" value="1"/>
</dbReference>
<comment type="catalytic activity">
    <reaction evidence="1 11">
        <text>Endohydrolysis of beta-(1-&gt;4)-linkages between D-glucosamine residues in a partly acetylated chitosan.</text>
        <dbReference type="EC" id="3.2.1.132"/>
    </reaction>
</comment>